<organism evidence="2 3">
    <name type="scientific">Burkholderia diffusa</name>
    <dbReference type="NCBI Taxonomy" id="488732"/>
    <lineage>
        <taxon>Bacteria</taxon>
        <taxon>Pseudomonadati</taxon>
        <taxon>Pseudomonadota</taxon>
        <taxon>Betaproteobacteria</taxon>
        <taxon>Burkholderiales</taxon>
        <taxon>Burkholderiaceae</taxon>
        <taxon>Burkholderia</taxon>
        <taxon>Burkholderia cepacia complex</taxon>
    </lineage>
</organism>
<protein>
    <recommendedName>
        <fullName evidence="4">Lipoprotein</fullName>
    </recommendedName>
</protein>
<evidence type="ECO:0008006" key="4">
    <source>
        <dbReference type="Google" id="ProtNLM"/>
    </source>
</evidence>
<evidence type="ECO:0000313" key="2">
    <source>
        <dbReference type="EMBL" id="VWB21510.1"/>
    </source>
</evidence>
<evidence type="ECO:0000313" key="3">
    <source>
        <dbReference type="Proteomes" id="UP000494125"/>
    </source>
</evidence>
<feature type="signal peptide" evidence="1">
    <location>
        <begin position="1"/>
        <end position="37"/>
    </location>
</feature>
<reference evidence="2 3" key="1">
    <citation type="submission" date="2019-09" db="EMBL/GenBank/DDBJ databases">
        <authorList>
            <person name="Depoorter E."/>
        </authorList>
    </citation>
    <scope>NUCLEOTIDE SEQUENCE [LARGE SCALE GENOMIC DNA]</scope>
    <source>
        <strain evidence="2">LMG 24065</strain>
    </source>
</reference>
<evidence type="ECO:0000256" key="1">
    <source>
        <dbReference type="SAM" id="SignalP"/>
    </source>
</evidence>
<proteinExistence type="predicted"/>
<dbReference type="Proteomes" id="UP000494125">
    <property type="component" value="Unassembled WGS sequence"/>
</dbReference>
<feature type="chain" id="PRO_5027000595" description="Lipoprotein" evidence="1">
    <location>
        <begin position="38"/>
        <end position="155"/>
    </location>
</feature>
<gene>
    <name evidence="2" type="ORF">BDI24065_00848</name>
</gene>
<keyword evidence="3" id="KW-1185">Reference proteome</keyword>
<keyword evidence="1" id="KW-0732">Signal</keyword>
<name>A0A6P2HTI8_9BURK</name>
<accession>A0A6P2HTI8</accession>
<sequence length="155" mass="16260">MSATNPQSRMKNHVFKTALLGVLLAIGTLGASSVASAKSLDDALDCHSNGHKFVAPLLAAGDIQSEPMHVESNSVNAFRTNHPLTAYGFGVYVVLGYQANDPIFQPGDGTPIGNWAYGVVVRGTKNAVEQAVRKAGSDATVKQAFPFLTAIVCSD</sequence>
<dbReference type="AlphaFoldDB" id="A0A6P2HTI8"/>
<dbReference type="EMBL" id="CABVPN010000003">
    <property type="protein sequence ID" value="VWB21510.1"/>
    <property type="molecule type" value="Genomic_DNA"/>
</dbReference>